<keyword evidence="9" id="KW-1185">Reference proteome</keyword>
<evidence type="ECO:0000256" key="5">
    <source>
        <dbReference type="ARBA" id="ARBA00023136"/>
    </source>
</evidence>
<dbReference type="RefSeq" id="XP_024742213.1">
    <property type="nucleotide sequence ID" value="XM_024870782.1"/>
</dbReference>
<keyword evidence="6" id="KW-0325">Glycoprotein</keyword>
<comment type="subcellular location">
    <subcellularLocation>
        <location evidence="1">Membrane</location>
        <topology evidence="1">Single-pass membrane protein</topology>
    </subcellularLocation>
</comment>
<dbReference type="GO" id="GO:0005886">
    <property type="term" value="C:plasma membrane"/>
    <property type="evidence" value="ECO:0007669"/>
    <property type="project" value="TreeGrafter"/>
</dbReference>
<evidence type="ECO:0000313" key="8">
    <source>
        <dbReference type="EMBL" id="PMD65309.1"/>
    </source>
</evidence>
<dbReference type="PROSITE" id="PS51212">
    <property type="entry name" value="WSC"/>
    <property type="match status" value="1"/>
</dbReference>
<dbReference type="PANTHER" id="PTHR24269">
    <property type="entry name" value="KREMEN PROTEIN"/>
    <property type="match status" value="1"/>
</dbReference>
<organism evidence="8 9">
    <name type="scientific">Hyaloscypha bicolor E</name>
    <dbReference type="NCBI Taxonomy" id="1095630"/>
    <lineage>
        <taxon>Eukaryota</taxon>
        <taxon>Fungi</taxon>
        <taxon>Dikarya</taxon>
        <taxon>Ascomycota</taxon>
        <taxon>Pezizomycotina</taxon>
        <taxon>Leotiomycetes</taxon>
        <taxon>Helotiales</taxon>
        <taxon>Hyaloscyphaceae</taxon>
        <taxon>Hyaloscypha</taxon>
        <taxon>Hyaloscypha bicolor</taxon>
    </lineage>
</organism>
<dbReference type="STRING" id="1095630.A0A2J6TQL4"/>
<protein>
    <recommendedName>
        <fullName evidence="7">WSC domain-containing protein</fullName>
    </recommendedName>
</protein>
<evidence type="ECO:0000256" key="6">
    <source>
        <dbReference type="ARBA" id="ARBA00023180"/>
    </source>
</evidence>
<dbReference type="GeneID" id="36578864"/>
<gene>
    <name evidence="8" type="ORF">K444DRAFT_177152</name>
</gene>
<evidence type="ECO:0000256" key="2">
    <source>
        <dbReference type="ARBA" id="ARBA00022692"/>
    </source>
</evidence>
<accession>A0A2J6TQL4</accession>
<name>A0A2J6TQL4_9HELO</name>
<reference evidence="8 9" key="1">
    <citation type="submission" date="2016-04" db="EMBL/GenBank/DDBJ databases">
        <title>A degradative enzymes factory behind the ericoid mycorrhizal symbiosis.</title>
        <authorList>
            <consortium name="DOE Joint Genome Institute"/>
            <person name="Martino E."/>
            <person name="Morin E."/>
            <person name="Grelet G."/>
            <person name="Kuo A."/>
            <person name="Kohler A."/>
            <person name="Daghino S."/>
            <person name="Barry K."/>
            <person name="Choi C."/>
            <person name="Cichocki N."/>
            <person name="Clum A."/>
            <person name="Copeland A."/>
            <person name="Hainaut M."/>
            <person name="Haridas S."/>
            <person name="Labutti K."/>
            <person name="Lindquist E."/>
            <person name="Lipzen A."/>
            <person name="Khouja H.-R."/>
            <person name="Murat C."/>
            <person name="Ohm R."/>
            <person name="Olson A."/>
            <person name="Spatafora J."/>
            <person name="Veneault-Fourrey C."/>
            <person name="Henrissat B."/>
            <person name="Grigoriev I."/>
            <person name="Martin F."/>
            <person name="Perotto S."/>
        </authorList>
    </citation>
    <scope>NUCLEOTIDE SEQUENCE [LARGE SCALE GENOMIC DNA]</scope>
    <source>
        <strain evidence="8 9">E</strain>
    </source>
</reference>
<keyword evidence="2" id="KW-0812">Transmembrane</keyword>
<dbReference type="InterPro" id="IPR051836">
    <property type="entry name" value="Kremen_rcpt"/>
</dbReference>
<keyword evidence="3" id="KW-0732">Signal</keyword>
<evidence type="ECO:0000259" key="7">
    <source>
        <dbReference type="PROSITE" id="PS51212"/>
    </source>
</evidence>
<dbReference type="InterPro" id="IPR002889">
    <property type="entry name" value="WSC_carb-bd"/>
</dbReference>
<dbReference type="InParanoid" id="A0A2J6TQL4"/>
<evidence type="ECO:0000256" key="1">
    <source>
        <dbReference type="ARBA" id="ARBA00004167"/>
    </source>
</evidence>
<keyword evidence="4" id="KW-1133">Transmembrane helix</keyword>
<evidence type="ECO:0000256" key="3">
    <source>
        <dbReference type="ARBA" id="ARBA00022729"/>
    </source>
</evidence>
<dbReference type="AlphaFoldDB" id="A0A2J6TQL4"/>
<keyword evidence="5" id="KW-0472">Membrane</keyword>
<feature type="domain" description="WSC" evidence="7">
    <location>
        <begin position="1"/>
        <end position="73"/>
    </location>
</feature>
<sequence length="130" mass="13738">MSSDPAGLTVEKCLDDALDWKHAGVGSNGKCFFANELANPSQHAPTSDCNLPCPGDPKEVCGGVSRVMVYQDTIWDITTISELQAALFSFNSTIVALQAAVVDLQRTAQQSSSSTLSATTSTIANEQGRE</sequence>
<dbReference type="OrthoDB" id="3546899at2759"/>
<dbReference type="Proteomes" id="UP000235371">
    <property type="component" value="Unassembled WGS sequence"/>
</dbReference>
<evidence type="ECO:0000313" key="9">
    <source>
        <dbReference type="Proteomes" id="UP000235371"/>
    </source>
</evidence>
<proteinExistence type="predicted"/>
<dbReference type="EMBL" id="KZ613746">
    <property type="protein sequence ID" value="PMD65309.1"/>
    <property type="molecule type" value="Genomic_DNA"/>
</dbReference>
<dbReference type="PANTHER" id="PTHR24269:SF16">
    <property type="entry name" value="PROTEIN SLG1"/>
    <property type="match status" value="1"/>
</dbReference>
<dbReference type="Pfam" id="PF01822">
    <property type="entry name" value="WSC"/>
    <property type="match status" value="1"/>
</dbReference>
<evidence type="ECO:0000256" key="4">
    <source>
        <dbReference type="ARBA" id="ARBA00022989"/>
    </source>
</evidence>